<dbReference type="Gene3D" id="3.30.565.10">
    <property type="entry name" value="Histidine kinase-like ATPase, C-terminal domain"/>
    <property type="match status" value="1"/>
</dbReference>
<dbReference type="SUPFAM" id="SSF55874">
    <property type="entry name" value="ATPase domain of HSP90 chaperone/DNA topoisomerase II/histidine kinase"/>
    <property type="match status" value="1"/>
</dbReference>
<evidence type="ECO:0000256" key="4">
    <source>
        <dbReference type="ARBA" id="ARBA00022777"/>
    </source>
</evidence>
<evidence type="ECO:0000256" key="5">
    <source>
        <dbReference type="ARBA" id="ARBA00022840"/>
    </source>
</evidence>
<keyword evidence="2 8" id="KW-0808">Transferase</keyword>
<organism evidence="10 11">
    <name type="scientific">Gracilariopsis chorda</name>
    <dbReference type="NCBI Taxonomy" id="448386"/>
    <lineage>
        <taxon>Eukaryota</taxon>
        <taxon>Rhodophyta</taxon>
        <taxon>Florideophyceae</taxon>
        <taxon>Rhodymeniophycidae</taxon>
        <taxon>Gracilariales</taxon>
        <taxon>Gracilariaceae</taxon>
        <taxon>Gracilariopsis</taxon>
    </lineage>
</organism>
<keyword evidence="6 8" id="KW-0496">Mitochondrion</keyword>
<keyword evidence="4 8" id="KW-0418">Kinase</keyword>
<keyword evidence="5 8" id="KW-0067">ATP-binding</keyword>
<name>A0A2V3IX66_9FLOR</name>
<dbReference type="STRING" id="448386.A0A2V3IX66"/>
<proteinExistence type="inferred from homology"/>
<dbReference type="SUPFAM" id="SSF69012">
    <property type="entry name" value="alpha-ketoacid dehydrogenase kinase, N-terminal domain"/>
    <property type="match status" value="1"/>
</dbReference>
<dbReference type="CDD" id="cd16929">
    <property type="entry name" value="HATPase_PDK-like"/>
    <property type="match status" value="1"/>
</dbReference>
<evidence type="ECO:0000256" key="8">
    <source>
        <dbReference type="RuleBase" id="RU366032"/>
    </source>
</evidence>
<protein>
    <recommendedName>
        <fullName evidence="8">Protein-serine/threonine kinase</fullName>
        <ecNumber evidence="8">2.7.11.-</ecNumber>
    </recommendedName>
</protein>
<feature type="domain" description="Histidine kinase/HSP90-like ATPase" evidence="9">
    <location>
        <begin position="266"/>
        <end position="401"/>
    </location>
</feature>
<dbReference type="InterPro" id="IPR036784">
    <property type="entry name" value="AK/P_DHK_N_sf"/>
</dbReference>
<dbReference type="AlphaFoldDB" id="A0A2V3IX66"/>
<dbReference type="Gene3D" id="1.20.140.20">
    <property type="entry name" value="Alpha-ketoacid/pyruvate dehydrogenase kinase, N-terminal domain"/>
    <property type="match status" value="1"/>
</dbReference>
<sequence length="409" mass="45272">MSATVASAVSSAAASAAATSAAAAAATAAARAAPAVRQLLRHSLRHSPQALRREIARAASHRGTPLTVRELYAFGQRALLAPNATRLHSAQWLHSELPVRLAHRVLELSELPYGLAEMPSVKEVKDMYQNSFCDIVESGRPDTYLEEQNFSEMLTSIRTRHDDVVRLIAKGVIELKEHCGRTSSDLEIRSFLDRFYMSRIGIRVLMSHHLALGDPSPGMAGVINRFCKPSHLIEQAVVATRSLAYQHYGEAPTVEIRGNTQLQFPYIDSHLYLCLFELLKNSLRATVETHRDADVLPPVRCIIADGVEDVTIKISDEGGGFRRSEMKGVWTYLYTTAKLPPKQLLEMEDRIDRTNRPDPIAGFGYGLPLSRLYARYWGGELALASMEGYGTDAYLHLSKLGDKKECLTA</sequence>
<evidence type="ECO:0000259" key="9">
    <source>
        <dbReference type="SMART" id="SM00387"/>
    </source>
</evidence>
<reference evidence="10 11" key="1">
    <citation type="journal article" date="2018" name="Mol. Biol. Evol.">
        <title>Analysis of the draft genome of the red seaweed Gracilariopsis chorda provides insights into genome size evolution in Rhodophyta.</title>
        <authorList>
            <person name="Lee J."/>
            <person name="Yang E.C."/>
            <person name="Graf L."/>
            <person name="Yang J.H."/>
            <person name="Qiu H."/>
            <person name="Zel Zion U."/>
            <person name="Chan C.X."/>
            <person name="Stephens T.G."/>
            <person name="Weber A.P.M."/>
            <person name="Boo G.H."/>
            <person name="Boo S.M."/>
            <person name="Kim K.M."/>
            <person name="Shin Y."/>
            <person name="Jung M."/>
            <person name="Lee S.J."/>
            <person name="Yim H.S."/>
            <person name="Lee J.H."/>
            <person name="Bhattacharya D."/>
            <person name="Yoon H.S."/>
        </authorList>
    </citation>
    <scope>NUCLEOTIDE SEQUENCE [LARGE SCALE GENOMIC DNA]</scope>
    <source>
        <strain evidence="10 11">SKKU-2015</strain>
        <tissue evidence="10">Whole body</tissue>
    </source>
</reference>
<evidence type="ECO:0000256" key="3">
    <source>
        <dbReference type="ARBA" id="ARBA00022741"/>
    </source>
</evidence>
<dbReference type="InterPro" id="IPR018955">
    <property type="entry name" value="BCDHK/PDK_N"/>
</dbReference>
<dbReference type="InterPro" id="IPR039028">
    <property type="entry name" value="BCKD/PDK"/>
</dbReference>
<comment type="caution">
    <text evidence="10">The sequence shown here is derived from an EMBL/GenBank/DDBJ whole genome shotgun (WGS) entry which is preliminary data.</text>
</comment>
<dbReference type="Pfam" id="PF02518">
    <property type="entry name" value="HATPase_c"/>
    <property type="match status" value="1"/>
</dbReference>
<gene>
    <name evidence="10" type="ORF">BWQ96_03642</name>
</gene>
<dbReference type="InterPro" id="IPR036890">
    <property type="entry name" value="HATPase_C_sf"/>
</dbReference>
<dbReference type="Pfam" id="PF10436">
    <property type="entry name" value="BCDHK_Adom3"/>
    <property type="match status" value="1"/>
</dbReference>
<evidence type="ECO:0000313" key="11">
    <source>
        <dbReference type="Proteomes" id="UP000247409"/>
    </source>
</evidence>
<dbReference type="GO" id="GO:0005524">
    <property type="term" value="F:ATP binding"/>
    <property type="evidence" value="ECO:0007669"/>
    <property type="project" value="UniProtKB-UniRule"/>
</dbReference>
<dbReference type="GO" id="GO:0005759">
    <property type="term" value="C:mitochondrial matrix"/>
    <property type="evidence" value="ECO:0007669"/>
    <property type="project" value="UniProtKB-SubCell"/>
</dbReference>
<keyword evidence="11" id="KW-1185">Reference proteome</keyword>
<evidence type="ECO:0000256" key="2">
    <source>
        <dbReference type="ARBA" id="ARBA00022679"/>
    </source>
</evidence>
<dbReference type="PANTHER" id="PTHR11947">
    <property type="entry name" value="PYRUVATE DEHYDROGENASE KINASE"/>
    <property type="match status" value="1"/>
</dbReference>
<evidence type="ECO:0000256" key="6">
    <source>
        <dbReference type="ARBA" id="ARBA00023128"/>
    </source>
</evidence>
<dbReference type="EC" id="2.7.11.-" evidence="8"/>
<dbReference type="SMART" id="SM00387">
    <property type="entry name" value="HATPase_c"/>
    <property type="match status" value="1"/>
</dbReference>
<comment type="subcellular location">
    <subcellularLocation>
        <location evidence="8">Mitochondrion matrix</location>
    </subcellularLocation>
</comment>
<dbReference type="GO" id="GO:0004740">
    <property type="term" value="F:pyruvate dehydrogenase (acetyl-transferring) kinase activity"/>
    <property type="evidence" value="ECO:0007669"/>
    <property type="project" value="UniProtKB-EC"/>
</dbReference>
<keyword evidence="3 8" id="KW-0547">Nucleotide-binding</keyword>
<dbReference type="EMBL" id="NBIV01000035">
    <property type="protein sequence ID" value="PXF46653.1"/>
    <property type="molecule type" value="Genomic_DNA"/>
</dbReference>
<dbReference type="InterPro" id="IPR003594">
    <property type="entry name" value="HATPase_dom"/>
</dbReference>
<comment type="similarity">
    <text evidence="1 8">Belongs to the PDK/BCKDK protein kinase family.</text>
</comment>
<evidence type="ECO:0000256" key="1">
    <source>
        <dbReference type="ARBA" id="ARBA00006155"/>
    </source>
</evidence>
<dbReference type="OrthoDB" id="241648at2759"/>
<accession>A0A2V3IX66</accession>
<keyword evidence="10" id="KW-0670">Pyruvate</keyword>
<dbReference type="PANTHER" id="PTHR11947:SF3">
    <property type="entry name" value="[PYRUVATE DEHYDROGENASE (ACETYL-TRANSFERRING)] KINASE, MITOCHONDRIAL"/>
    <property type="match status" value="1"/>
</dbReference>
<evidence type="ECO:0000256" key="7">
    <source>
        <dbReference type="ARBA" id="ARBA00048201"/>
    </source>
</evidence>
<comment type="catalytic activity">
    <reaction evidence="7">
        <text>L-seryl-[pyruvate dehydrogenase E1 alpha subunit] + ATP = O-phospho-L-seryl-[pyruvate dehydrogenase E1 alpha subunit] + ADP + H(+)</text>
        <dbReference type="Rhea" id="RHEA:23052"/>
        <dbReference type="Rhea" id="RHEA-COMP:13689"/>
        <dbReference type="Rhea" id="RHEA-COMP:13690"/>
        <dbReference type="ChEBI" id="CHEBI:15378"/>
        <dbReference type="ChEBI" id="CHEBI:29999"/>
        <dbReference type="ChEBI" id="CHEBI:30616"/>
        <dbReference type="ChEBI" id="CHEBI:83421"/>
        <dbReference type="ChEBI" id="CHEBI:456216"/>
        <dbReference type="EC" id="2.7.11.2"/>
    </reaction>
</comment>
<dbReference type="GO" id="GO:0010906">
    <property type="term" value="P:regulation of glucose metabolic process"/>
    <property type="evidence" value="ECO:0007669"/>
    <property type="project" value="TreeGrafter"/>
</dbReference>
<evidence type="ECO:0000313" key="10">
    <source>
        <dbReference type="EMBL" id="PXF46653.1"/>
    </source>
</evidence>
<dbReference type="Proteomes" id="UP000247409">
    <property type="component" value="Unassembled WGS sequence"/>
</dbReference>